<reference evidence="2 3" key="1">
    <citation type="journal article" date="2022" name="G3 (Bethesda)">
        <title>Evaluating Illumina-, Nanopore-, and PacBio-based genome assembly strategies with the bald notothen, Trematomus borchgrevinki.</title>
        <authorList>
            <person name="Rayamajhi N."/>
            <person name="Cheng C.C."/>
            <person name="Catchen J.M."/>
        </authorList>
    </citation>
    <scope>NUCLEOTIDE SEQUENCE [LARGE SCALE GENOMIC DNA]</scope>
    <source>
        <strain evidence="2">AGRC-2024</strain>
    </source>
</reference>
<reference evidence="2 3" key="2">
    <citation type="journal article" date="2024" name="G3 (Bethesda)">
        <title>The genome of the cryopelagic Antarctic bald notothen, Trematomus borchgrevinki.</title>
        <authorList>
            <person name="Rayamajhi N."/>
            <person name="Rivera-Colon A.G."/>
            <person name="Minhas B.F."/>
            <person name="Cheng C.C."/>
            <person name="Catchen J.M."/>
        </authorList>
    </citation>
    <scope>NUCLEOTIDE SEQUENCE [LARGE SCALE GENOMIC DNA]</scope>
    <source>
        <strain evidence="2">AGRC-2024</strain>
    </source>
</reference>
<dbReference type="Proteomes" id="UP001619887">
    <property type="component" value="Unassembled WGS sequence"/>
</dbReference>
<gene>
    <name evidence="2" type="ORF">OYC64_017183</name>
</gene>
<dbReference type="AlphaFoldDB" id="A0ABD2HMF1"/>
<evidence type="ECO:0000313" key="2">
    <source>
        <dbReference type="EMBL" id="KAL3067396.1"/>
    </source>
</evidence>
<name>A0ABD2HMF1_PAGBO</name>
<dbReference type="InterPro" id="IPR000477">
    <property type="entry name" value="RT_dom"/>
</dbReference>
<dbReference type="SUPFAM" id="SSF56672">
    <property type="entry name" value="DNA/RNA polymerases"/>
    <property type="match status" value="1"/>
</dbReference>
<feature type="domain" description="Reverse transcriptase" evidence="1">
    <location>
        <begin position="50"/>
        <end position="125"/>
    </location>
</feature>
<sequence>MDRTLKQGYSLQFCSIPPPFKGMREVNLSSQEEMGFLSAEIQALVQKQAVSVVHPRHREKGLYSMYFLVLKKTGEFRPILDLRSLNRHIACRKFRMLTIKQLLGLVQPGDWFTTIDLKDTYFGRL</sequence>
<dbReference type="InterPro" id="IPR043502">
    <property type="entry name" value="DNA/RNA_pol_sf"/>
</dbReference>
<dbReference type="EMBL" id="JBIYXZ010002068">
    <property type="protein sequence ID" value="KAL3067396.1"/>
    <property type="molecule type" value="Genomic_DNA"/>
</dbReference>
<proteinExistence type="predicted"/>
<evidence type="ECO:0000259" key="1">
    <source>
        <dbReference type="PROSITE" id="PS50878"/>
    </source>
</evidence>
<protein>
    <recommendedName>
        <fullName evidence="1">Reverse transcriptase domain-containing protein</fullName>
    </recommendedName>
</protein>
<dbReference type="PROSITE" id="PS50878">
    <property type="entry name" value="RT_POL"/>
    <property type="match status" value="1"/>
</dbReference>
<organism evidence="2 3">
    <name type="scientific">Pagothenia borchgrevinki</name>
    <name type="common">Bald rockcod</name>
    <name type="synonym">Trematomus borchgrevinki</name>
    <dbReference type="NCBI Taxonomy" id="8213"/>
    <lineage>
        <taxon>Eukaryota</taxon>
        <taxon>Metazoa</taxon>
        <taxon>Chordata</taxon>
        <taxon>Craniata</taxon>
        <taxon>Vertebrata</taxon>
        <taxon>Euteleostomi</taxon>
        <taxon>Actinopterygii</taxon>
        <taxon>Neopterygii</taxon>
        <taxon>Teleostei</taxon>
        <taxon>Neoteleostei</taxon>
        <taxon>Acanthomorphata</taxon>
        <taxon>Eupercaria</taxon>
        <taxon>Perciformes</taxon>
        <taxon>Notothenioidei</taxon>
        <taxon>Nototheniidae</taxon>
        <taxon>Pagothenia</taxon>
    </lineage>
</organism>
<evidence type="ECO:0000313" key="3">
    <source>
        <dbReference type="Proteomes" id="UP001619887"/>
    </source>
</evidence>
<comment type="caution">
    <text evidence="2">The sequence shown here is derived from an EMBL/GenBank/DDBJ whole genome shotgun (WGS) entry which is preliminary data.</text>
</comment>
<accession>A0ABD2HMF1</accession>
<keyword evidence="3" id="KW-1185">Reference proteome</keyword>